<dbReference type="InterPro" id="IPR002182">
    <property type="entry name" value="NB-ARC"/>
</dbReference>
<feature type="domain" description="Disease resistance N-terminal" evidence="6">
    <location>
        <begin position="5"/>
        <end position="88"/>
    </location>
</feature>
<dbReference type="InterPro" id="IPR027417">
    <property type="entry name" value="P-loop_NTPase"/>
</dbReference>
<dbReference type="CDD" id="cd14798">
    <property type="entry name" value="RX-CC_like"/>
    <property type="match status" value="1"/>
</dbReference>
<evidence type="ECO:0000259" key="6">
    <source>
        <dbReference type="Pfam" id="PF18052"/>
    </source>
</evidence>
<evidence type="ECO:0000256" key="4">
    <source>
        <dbReference type="SAM" id="MobiDB-lite"/>
    </source>
</evidence>
<dbReference type="STRING" id="57577.A0A2K3NA83"/>
<dbReference type="Gene3D" id="3.40.50.300">
    <property type="entry name" value="P-loop containing nucleotide triphosphate hydrolases"/>
    <property type="match status" value="1"/>
</dbReference>
<dbReference type="Proteomes" id="UP000236291">
    <property type="component" value="Unassembled WGS sequence"/>
</dbReference>
<dbReference type="InterPro" id="IPR038005">
    <property type="entry name" value="RX-like_CC"/>
</dbReference>
<accession>A0A2K3NA83</accession>
<keyword evidence="3" id="KW-0611">Plant defense</keyword>
<dbReference type="AlphaFoldDB" id="A0A2K3NA83"/>
<dbReference type="GO" id="GO:0006952">
    <property type="term" value="P:defense response"/>
    <property type="evidence" value="ECO:0007669"/>
    <property type="project" value="UniProtKB-KW"/>
</dbReference>
<organism evidence="7 8">
    <name type="scientific">Trifolium pratense</name>
    <name type="common">Red clover</name>
    <dbReference type="NCBI Taxonomy" id="57577"/>
    <lineage>
        <taxon>Eukaryota</taxon>
        <taxon>Viridiplantae</taxon>
        <taxon>Streptophyta</taxon>
        <taxon>Embryophyta</taxon>
        <taxon>Tracheophyta</taxon>
        <taxon>Spermatophyta</taxon>
        <taxon>Magnoliopsida</taxon>
        <taxon>eudicotyledons</taxon>
        <taxon>Gunneridae</taxon>
        <taxon>Pentapetalae</taxon>
        <taxon>rosids</taxon>
        <taxon>fabids</taxon>
        <taxon>Fabales</taxon>
        <taxon>Fabaceae</taxon>
        <taxon>Papilionoideae</taxon>
        <taxon>50 kb inversion clade</taxon>
        <taxon>NPAAA clade</taxon>
        <taxon>Hologalegina</taxon>
        <taxon>IRL clade</taxon>
        <taxon>Trifolieae</taxon>
        <taxon>Trifolium</taxon>
    </lineage>
</organism>
<dbReference type="PANTHER" id="PTHR19338:SF73">
    <property type="entry name" value="DISEASE RESISTANCE PROTEIN RGA2-LIKE"/>
    <property type="match status" value="1"/>
</dbReference>
<evidence type="ECO:0000256" key="2">
    <source>
        <dbReference type="ARBA" id="ARBA00022741"/>
    </source>
</evidence>
<dbReference type="GO" id="GO:0043531">
    <property type="term" value="F:ADP binding"/>
    <property type="evidence" value="ECO:0007669"/>
    <property type="project" value="InterPro"/>
</dbReference>
<feature type="domain" description="NB-ARC" evidence="5">
    <location>
        <begin position="172"/>
        <end position="206"/>
    </location>
</feature>
<reference evidence="7 8" key="2">
    <citation type="journal article" date="2017" name="Front. Plant Sci.">
        <title>Gene Classification and Mining of Molecular Markers Useful in Red Clover (Trifolium pratense) Breeding.</title>
        <authorList>
            <person name="Istvanek J."/>
            <person name="Dluhosova J."/>
            <person name="Dluhos P."/>
            <person name="Patkova L."/>
            <person name="Nedelnik J."/>
            <person name="Repkova J."/>
        </authorList>
    </citation>
    <scope>NUCLEOTIDE SEQUENCE [LARGE SCALE GENOMIC DNA]</scope>
    <source>
        <strain evidence="8">cv. Tatra</strain>
        <tissue evidence="7">Young leaves</tissue>
    </source>
</reference>
<feature type="region of interest" description="Disordered" evidence="4">
    <location>
        <begin position="132"/>
        <end position="151"/>
    </location>
</feature>
<dbReference type="Pfam" id="PF18052">
    <property type="entry name" value="Rx_N"/>
    <property type="match status" value="1"/>
</dbReference>
<protein>
    <submittedName>
        <fullName evidence="7">Disease resistance protein</fullName>
    </submittedName>
</protein>
<keyword evidence="2" id="KW-0547">Nucleotide-binding</keyword>
<gene>
    <name evidence="7" type="ORF">L195_g023228</name>
</gene>
<name>A0A2K3NA83_TRIPR</name>
<evidence type="ECO:0000313" key="7">
    <source>
        <dbReference type="EMBL" id="PNX99955.1"/>
    </source>
</evidence>
<evidence type="ECO:0000256" key="3">
    <source>
        <dbReference type="ARBA" id="ARBA00022821"/>
    </source>
</evidence>
<dbReference type="PANTHER" id="PTHR19338">
    <property type="entry name" value="TRANSLOCASE OF INNER MITOCHONDRIAL MEMBRANE 13 HOMOLOG"/>
    <property type="match status" value="1"/>
</dbReference>
<evidence type="ECO:0000313" key="8">
    <source>
        <dbReference type="Proteomes" id="UP000236291"/>
    </source>
</evidence>
<evidence type="ECO:0000259" key="5">
    <source>
        <dbReference type="Pfam" id="PF00931"/>
    </source>
</evidence>
<proteinExistence type="predicted"/>
<dbReference type="Gene3D" id="1.20.5.4130">
    <property type="match status" value="1"/>
</dbReference>
<dbReference type="EMBL" id="ASHM01018357">
    <property type="protein sequence ID" value="PNX99955.1"/>
    <property type="molecule type" value="Genomic_DNA"/>
</dbReference>
<sequence>MADSVVSFLLEHLSQLLQREANLLCGVEDRIISLRNQLEIINVYLKTSPQGKNNNKNKQVEQKVLSQIRDVSYVAEDVIDTFIANVSIYKNRNVLGRMIHSVDHAKLLHDVAEKIDKIKTTLNEIHENKIKYNQESTDQSASATEDEERTRSLHKLRRNVEEEDVVGFVHESEEVINRLIEGGSPRLNVVSIIGMGGLGKTTLARK</sequence>
<dbReference type="Pfam" id="PF00931">
    <property type="entry name" value="NB-ARC"/>
    <property type="match status" value="1"/>
</dbReference>
<comment type="caution">
    <text evidence="7">The sequence shown here is derived from an EMBL/GenBank/DDBJ whole genome shotgun (WGS) entry which is preliminary data.</text>
</comment>
<reference evidence="7 8" key="1">
    <citation type="journal article" date="2014" name="Am. J. Bot.">
        <title>Genome assembly and annotation for red clover (Trifolium pratense; Fabaceae).</title>
        <authorList>
            <person name="Istvanek J."/>
            <person name="Jaros M."/>
            <person name="Krenek A."/>
            <person name="Repkova J."/>
        </authorList>
    </citation>
    <scope>NUCLEOTIDE SEQUENCE [LARGE SCALE GENOMIC DNA]</scope>
    <source>
        <strain evidence="8">cv. Tatra</strain>
        <tissue evidence="7">Young leaves</tissue>
    </source>
</reference>
<dbReference type="InterPro" id="IPR041118">
    <property type="entry name" value="Rx_N"/>
</dbReference>
<evidence type="ECO:0000256" key="1">
    <source>
        <dbReference type="ARBA" id="ARBA00022737"/>
    </source>
</evidence>
<feature type="compositionally biased region" description="Polar residues" evidence="4">
    <location>
        <begin position="133"/>
        <end position="143"/>
    </location>
</feature>
<dbReference type="SUPFAM" id="SSF52540">
    <property type="entry name" value="P-loop containing nucleoside triphosphate hydrolases"/>
    <property type="match status" value="1"/>
</dbReference>
<keyword evidence="1" id="KW-0677">Repeat</keyword>
<feature type="non-terminal residue" evidence="7">
    <location>
        <position position="206"/>
    </location>
</feature>